<dbReference type="InterPro" id="IPR004364">
    <property type="entry name" value="Aa-tRNA-synt_II"/>
</dbReference>
<organism evidence="10 11">
    <name type="scientific">Rhodohalobacter sulfatireducens</name>
    <dbReference type="NCBI Taxonomy" id="2911366"/>
    <lineage>
        <taxon>Bacteria</taxon>
        <taxon>Pseudomonadati</taxon>
        <taxon>Balneolota</taxon>
        <taxon>Balneolia</taxon>
        <taxon>Balneolales</taxon>
        <taxon>Balneolaceae</taxon>
        <taxon>Rhodohalobacter</taxon>
    </lineage>
</organism>
<keyword evidence="8" id="KW-0175">Coiled coil</keyword>
<comment type="caution">
    <text evidence="10">The sequence shown here is derived from an EMBL/GenBank/DDBJ whole genome shotgun (WGS) entry which is preliminary data.</text>
</comment>
<dbReference type="Gene3D" id="2.40.50.140">
    <property type="entry name" value="Nucleic acid-binding proteins"/>
    <property type="match status" value="1"/>
</dbReference>
<reference evidence="10" key="2">
    <citation type="submission" date="2024-05" db="EMBL/GenBank/DDBJ databases">
        <title>Rhodohalobacter halophilus gen. nov., sp. nov., a moderately halophilic member of the family Balneolaceae.</title>
        <authorList>
            <person name="Xia J."/>
        </authorList>
    </citation>
    <scope>NUCLEOTIDE SEQUENCE</scope>
    <source>
        <strain evidence="10">WB101</strain>
    </source>
</reference>
<dbReference type="EMBL" id="JAKLWS010000031">
    <property type="protein sequence ID" value="MCG2590340.1"/>
    <property type="molecule type" value="Genomic_DNA"/>
</dbReference>
<keyword evidence="6 7" id="KW-0030">Aminoacyl-tRNA synthetase</keyword>
<dbReference type="SUPFAM" id="SSF50249">
    <property type="entry name" value="Nucleic acid-binding proteins"/>
    <property type="match status" value="1"/>
</dbReference>
<dbReference type="InterPro" id="IPR004365">
    <property type="entry name" value="NA-bd_OB_tRNA"/>
</dbReference>
<accession>A0ABS9KHP3</accession>
<keyword evidence="4 7" id="KW-0067">ATP-binding</keyword>
<keyword evidence="3 7" id="KW-0547">Nucleotide-binding</keyword>
<protein>
    <recommendedName>
        <fullName evidence="7">Asparagine--tRNA ligase</fullName>
        <ecNumber evidence="7">6.1.1.22</ecNumber>
    </recommendedName>
    <alternativeName>
        <fullName evidence="7">Asparaginyl-tRNA synthetase</fullName>
        <shortName evidence="7">AsnRS</shortName>
    </alternativeName>
</protein>
<feature type="coiled-coil region" evidence="8">
    <location>
        <begin position="297"/>
        <end position="350"/>
    </location>
</feature>
<dbReference type="PROSITE" id="PS50862">
    <property type="entry name" value="AA_TRNA_LIGASE_II"/>
    <property type="match status" value="1"/>
</dbReference>
<keyword evidence="7" id="KW-0963">Cytoplasm</keyword>
<dbReference type="SUPFAM" id="SSF55681">
    <property type="entry name" value="Class II aaRS and biotin synthetases"/>
    <property type="match status" value="1"/>
</dbReference>
<sequence>MSISSVKNLADHQDKIVTLKGWIYNIRSSKAIHFLEVRDGSGLCQCIVAADEVSEGVFEAAGSLKQESSLEITGKVVKDDRSIGGYELHATDLKVIQIAENYPITPKDHGVEFLMENRHLWLRSQRQWAAMQVRNTIQFAIHQFFQKEGFIQMDAPIFTGNAAEGTTTLFETDYFDEKAYLTQSGQLYAEAMAMAHGKVYTFGPTFRAEKSKTRRHLTEFWMIEPEMAFYDLEMNMDLAESMLQFIVQTVLDENESELEILERDTTYLEKAANEKFIRISYSDAVEQLKSKETAELLDQMEVDRKEELKEIQKEEKEIKKEHGSAKKWRKAQIDQRIKEINARVDQIEEDLRNIPVWKESAANFKWGNDFGGSDETILTMQYDTPLMIHRYPAEVKAFYMKRDPENEKLALALDVLAPEGYGEIIGGSEREDSLDVLQARIEEHDLPEDLFNWYLDLRKFGTVPHSGYGLGLERTVAWICGLQHVRETIPFPRMLGRLRP</sequence>
<keyword evidence="11" id="KW-1185">Reference proteome</keyword>
<dbReference type="CDD" id="cd04323">
    <property type="entry name" value="AsnRS_cyto_like_N"/>
    <property type="match status" value="1"/>
</dbReference>
<dbReference type="InterPro" id="IPR004522">
    <property type="entry name" value="Asn-tRNA-ligase"/>
</dbReference>
<comment type="similarity">
    <text evidence="1 7">Belongs to the class-II aminoacyl-tRNA synthetase family.</text>
</comment>
<dbReference type="PRINTS" id="PR01042">
    <property type="entry name" value="TRNASYNTHASP"/>
</dbReference>
<dbReference type="InterPro" id="IPR045864">
    <property type="entry name" value="aa-tRNA-synth_II/BPL/LPL"/>
</dbReference>
<feature type="domain" description="Aminoacyl-transfer RNA synthetases class-II family profile" evidence="9">
    <location>
        <begin position="133"/>
        <end position="500"/>
    </location>
</feature>
<dbReference type="GO" id="GO:0016874">
    <property type="term" value="F:ligase activity"/>
    <property type="evidence" value="ECO:0007669"/>
    <property type="project" value="UniProtKB-KW"/>
</dbReference>
<dbReference type="Proteomes" id="UP001165366">
    <property type="component" value="Unassembled WGS sequence"/>
</dbReference>
<comment type="subcellular location">
    <subcellularLocation>
        <location evidence="7">Cytoplasm</location>
    </subcellularLocation>
</comment>
<evidence type="ECO:0000256" key="8">
    <source>
        <dbReference type="SAM" id="Coils"/>
    </source>
</evidence>
<evidence type="ECO:0000256" key="6">
    <source>
        <dbReference type="ARBA" id="ARBA00023146"/>
    </source>
</evidence>
<comment type="catalytic activity">
    <reaction evidence="7">
        <text>tRNA(Asn) + L-asparagine + ATP = L-asparaginyl-tRNA(Asn) + AMP + diphosphate + H(+)</text>
        <dbReference type="Rhea" id="RHEA:11180"/>
        <dbReference type="Rhea" id="RHEA-COMP:9659"/>
        <dbReference type="Rhea" id="RHEA-COMP:9674"/>
        <dbReference type="ChEBI" id="CHEBI:15378"/>
        <dbReference type="ChEBI" id="CHEBI:30616"/>
        <dbReference type="ChEBI" id="CHEBI:33019"/>
        <dbReference type="ChEBI" id="CHEBI:58048"/>
        <dbReference type="ChEBI" id="CHEBI:78442"/>
        <dbReference type="ChEBI" id="CHEBI:78515"/>
        <dbReference type="ChEBI" id="CHEBI:456215"/>
        <dbReference type="EC" id="6.1.1.22"/>
    </reaction>
</comment>
<evidence type="ECO:0000259" key="9">
    <source>
        <dbReference type="PROSITE" id="PS50862"/>
    </source>
</evidence>
<dbReference type="PANTHER" id="PTHR22594:SF34">
    <property type="entry name" value="ASPARAGINE--TRNA LIGASE, MITOCHONDRIAL-RELATED"/>
    <property type="match status" value="1"/>
</dbReference>
<evidence type="ECO:0000313" key="10">
    <source>
        <dbReference type="EMBL" id="MCG2590340.1"/>
    </source>
</evidence>
<dbReference type="PANTHER" id="PTHR22594">
    <property type="entry name" value="ASPARTYL/LYSYL-TRNA SYNTHETASE"/>
    <property type="match status" value="1"/>
</dbReference>
<dbReference type="Pfam" id="PF00152">
    <property type="entry name" value="tRNA-synt_2"/>
    <property type="match status" value="1"/>
</dbReference>
<evidence type="ECO:0000256" key="4">
    <source>
        <dbReference type="ARBA" id="ARBA00022840"/>
    </source>
</evidence>
<keyword evidence="2 7" id="KW-0436">Ligase</keyword>
<name>A0ABS9KHP3_9BACT</name>
<comment type="subunit">
    <text evidence="7">Homodimer.</text>
</comment>
<gene>
    <name evidence="7" type="primary">asnS</name>
    <name evidence="10" type="ORF">L6773_17320</name>
</gene>
<proteinExistence type="inferred from homology"/>
<dbReference type="InterPro" id="IPR002312">
    <property type="entry name" value="Asp/Asn-tRNA-synth_IIb"/>
</dbReference>
<reference evidence="10" key="1">
    <citation type="submission" date="2022-01" db="EMBL/GenBank/DDBJ databases">
        <authorList>
            <person name="Wang Y."/>
        </authorList>
    </citation>
    <scope>NUCLEOTIDE SEQUENCE</scope>
    <source>
        <strain evidence="10">WB101</strain>
    </source>
</reference>
<evidence type="ECO:0000256" key="7">
    <source>
        <dbReference type="HAMAP-Rule" id="MF_00534"/>
    </source>
</evidence>
<dbReference type="InterPro" id="IPR012340">
    <property type="entry name" value="NA-bd_OB-fold"/>
</dbReference>
<evidence type="ECO:0000313" key="11">
    <source>
        <dbReference type="Proteomes" id="UP001165366"/>
    </source>
</evidence>
<evidence type="ECO:0000256" key="3">
    <source>
        <dbReference type="ARBA" id="ARBA00022741"/>
    </source>
</evidence>
<evidence type="ECO:0000256" key="5">
    <source>
        <dbReference type="ARBA" id="ARBA00022917"/>
    </source>
</evidence>
<dbReference type="InterPro" id="IPR006195">
    <property type="entry name" value="aa-tRNA-synth_II"/>
</dbReference>
<dbReference type="Pfam" id="PF01336">
    <property type="entry name" value="tRNA_anti-codon"/>
    <property type="match status" value="1"/>
</dbReference>
<dbReference type="EC" id="6.1.1.22" evidence="7"/>
<evidence type="ECO:0000256" key="1">
    <source>
        <dbReference type="ARBA" id="ARBA00008226"/>
    </source>
</evidence>
<evidence type="ECO:0000256" key="2">
    <source>
        <dbReference type="ARBA" id="ARBA00022598"/>
    </source>
</evidence>
<dbReference type="HAMAP" id="MF_00534">
    <property type="entry name" value="Asn_tRNA_synth"/>
    <property type="match status" value="1"/>
</dbReference>
<keyword evidence="5 7" id="KW-0648">Protein biosynthesis</keyword>
<dbReference type="RefSeq" id="WP_237855718.1">
    <property type="nucleotide sequence ID" value="NZ_JAKLWS010000031.1"/>
</dbReference>
<dbReference type="Gene3D" id="3.30.930.10">
    <property type="entry name" value="Bira Bifunctional Protein, Domain 2"/>
    <property type="match status" value="1"/>
</dbReference>
<dbReference type="CDD" id="cd00776">
    <property type="entry name" value="AsxRS_core"/>
    <property type="match status" value="1"/>
</dbReference>